<evidence type="ECO:0000313" key="5">
    <source>
        <dbReference type="EMBL" id="RSN75096.1"/>
    </source>
</evidence>
<dbReference type="Proteomes" id="UP000277582">
    <property type="component" value="Unassembled WGS sequence"/>
</dbReference>
<evidence type="ECO:0000256" key="4">
    <source>
        <dbReference type="ARBA" id="ARBA00023134"/>
    </source>
</evidence>
<sequence>MEGLVVIGPAGSGKSTLIGALSRWMRKFSTIKIGKINMDPGADVLPYKPDFDIRSIVRAEEVMKNEKLGPNGAMVRSMEIVEERLDEVIDSILSLNADYYLIDTPGQMDAFVFRRSGRAIVEKISSKIRTAGIYLSDCERDVEDFVTAILMGKIAELRLNIRVIPVLNKIDLGGEDLRSLWERIMRGNLKAVEIGGGVGSEALMELIKSISLFSMPVEVIGISALRMEGLEHLFSKLNEVWCSCGDMT</sequence>
<name>A0A3R9PIG5_9CREN</name>
<keyword evidence="4" id="KW-0342">GTP-binding</keyword>
<keyword evidence="2" id="KW-0547">Nucleotide-binding</keyword>
<comment type="caution">
    <text evidence="5">The sequence shown here is derived from an EMBL/GenBank/DDBJ whole genome shotgun (WGS) entry which is preliminary data.</text>
</comment>
<evidence type="ECO:0000256" key="1">
    <source>
        <dbReference type="ARBA" id="ARBA00005290"/>
    </source>
</evidence>
<dbReference type="RefSeq" id="WP_125671310.1">
    <property type="nucleotide sequence ID" value="NZ_RCOS01000080.1"/>
</dbReference>
<protein>
    <recommendedName>
        <fullName evidence="7">GTPase</fullName>
    </recommendedName>
</protein>
<dbReference type="PANTHER" id="PTHR21231:SF8">
    <property type="entry name" value="GPN-LOOP GTPASE 1"/>
    <property type="match status" value="1"/>
</dbReference>
<proteinExistence type="inferred from homology"/>
<evidence type="ECO:0008006" key="7">
    <source>
        <dbReference type="Google" id="ProtNLM"/>
    </source>
</evidence>
<dbReference type="PANTHER" id="PTHR21231">
    <property type="entry name" value="XPA-BINDING PROTEIN 1-RELATED"/>
    <property type="match status" value="1"/>
</dbReference>
<dbReference type="EMBL" id="RCOS01000080">
    <property type="protein sequence ID" value="RSN75096.1"/>
    <property type="molecule type" value="Genomic_DNA"/>
</dbReference>
<dbReference type="AlphaFoldDB" id="A0A3R9PIG5"/>
<comment type="similarity">
    <text evidence="1">Belongs to the GPN-loop GTPase family.</text>
</comment>
<evidence type="ECO:0000256" key="2">
    <source>
        <dbReference type="ARBA" id="ARBA00022741"/>
    </source>
</evidence>
<dbReference type="GO" id="GO:0005525">
    <property type="term" value="F:GTP binding"/>
    <property type="evidence" value="ECO:0007669"/>
    <property type="project" value="UniProtKB-KW"/>
</dbReference>
<accession>A0A3R9PIG5</accession>
<dbReference type="OrthoDB" id="31092at2157"/>
<evidence type="ECO:0000256" key="3">
    <source>
        <dbReference type="ARBA" id="ARBA00022801"/>
    </source>
</evidence>
<gene>
    <name evidence="5" type="ORF">D6D85_07015</name>
</gene>
<keyword evidence="6" id="KW-1185">Reference proteome</keyword>
<evidence type="ECO:0000313" key="6">
    <source>
        <dbReference type="Proteomes" id="UP000277582"/>
    </source>
</evidence>
<dbReference type="Pfam" id="PF03029">
    <property type="entry name" value="ATP_bind_1"/>
    <property type="match status" value="1"/>
</dbReference>
<dbReference type="InterPro" id="IPR027417">
    <property type="entry name" value="P-loop_NTPase"/>
</dbReference>
<dbReference type="InterPro" id="IPR004130">
    <property type="entry name" value="Gpn"/>
</dbReference>
<dbReference type="SUPFAM" id="SSF52540">
    <property type="entry name" value="P-loop containing nucleoside triphosphate hydrolases"/>
    <property type="match status" value="1"/>
</dbReference>
<dbReference type="GO" id="GO:0003924">
    <property type="term" value="F:GTPase activity"/>
    <property type="evidence" value="ECO:0007669"/>
    <property type="project" value="TreeGrafter"/>
</dbReference>
<keyword evidence="3" id="KW-0378">Hydrolase</keyword>
<organism evidence="5 6">
    <name type="scientific">Candidatus Methanodesulfokora washburnensis</name>
    <dbReference type="NCBI Taxonomy" id="2478471"/>
    <lineage>
        <taxon>Archaea</taxon>
        <taxon>Thermoproteota</taxon>
        <taxon>Candidatus Korarchaeia</taxon>
        <taxon>Candidatus Korarchaeia incertae sedis</taxon>
        <taxon>Candidatus Methanodesulfokora</taxon>
    </lineage>
</organism>
<reference evidence="5 6" key="1">
    <citation type="submission" date="2018-10" db="EMBL/GenBank/DDBJ databases">
        <title>Co-occurring genomic capacity for anaerobic methane metabolism and dissimilatory sulfite reduction discovered in the Korarchaeota.</title>
        <authorList>
            <person name="Mckay L.J."/>
            <person name="Dlakic M."/>
            <person name="Fields M.W."/>
            <person name="Delmont T.O."/>
            <person name="Eren A.M."/>
            <person name="Jay Z.J."/>
            <person name="Klingelsmith K.B."/>
            <person name="Rusch D.B."/>
            <person name="Inskeep W.P."/>
        </authorList>
    </citation>
    <scope>NUCLEOTIDE SEQUENCE [LARGE SCALE GENOMIC DNA]</scope>
    <source>
        <strain evidence="5 6">MDKW</strain>
    </source>
</reference>
<dbReference type="Gene3D" id="3.40.50.300">
    <property type="entry name" value="P-loop containing nucleotide triphosphate hydrolases"/>
    <property type="match status" value="1"/>
</dbReference>